<sequence>MRRGRAAGRVVRPTPRRAVGDAVRTLIIDNYDSFTHNLLQYVAEAGAEPVVVRNDEAAGTSRRGLRRLLRPFDNVIISPGPGSPEHDADFGICARVIEHARIPLLGVCLGHQGICHLFGGRVRPAPQVRHGRTSPVEHTGTDLFRGLPSPFSAVRYHSLAVEDLPPVLEPVAWTPDGVLMGVRHTRRPIWGVQFHPESVCTEHGRAIIGNFLDLTRERTGRRRPVRAAAPSPAPRAPEPAAEPARTAKYRVIARQVSTPAVAEDVFGALFAGSDRAFWLDSSRTGEHGGRFSFMGDATGPLARVATFDVETGGLTVESAGGTARLERASFFDWIDADLRAHAAETPDLPFGFRLGWVGYLGYELKAECGGARAHRSPHPDAAMIFADRAVAFDHRDGTVHLLALCPSGDERAARAWLDAVESRLAGLPARSPGTPAPAVDPPVSGGLALRHGRRRYLDKIAACRREIVAGETYEVCLTNMLTAPVRADPWDFYRLLRRRDPVPFGALLRFGDLAVLSASPERFLRVSADGRAESKPIKGTRPRSADPAEDRRLRAELAASVKDRAENLMIVDLVRHDLGGVAETGSVEVDPIFDVESYTTVHQLVSTVRATLRPDVSAVRCVRSAFPGGSMTGAPKIRTMQIIDRLEEGPRGVYSGALGYFSLSGAADFSIVIRTAVLAAGRVEFGVGGAITALSDPDAEFEETAVKAAPLLRLLGAPFPADQPAEKWRLVQADSSARAAAALAALLTAPRD</sequence>
<evidence type="ECO:0000256" key="1">
    <source>
        <dbReference type="ARBA" id="ARBA00005970"/>
    </source>
</evidence>
<dbReference type="CDD" id="cd01743">
    <property type="entry name" value="GATase1_Anthranilate_Synthase"/>
    <property type="match status" value="1"/>
</dbReference>
<dbReference type="InterPro" id="IPR017926">
    <property type="entry name" value="GATASE"/>
</dbReference>
<protein>
    <recommendedName>
        <fullName evidence="2">aminodeoxychorismate synthase</fullName>
        <ecNumber evidence="2">2.6.1.85</ecNumber>
    </recommendedName>
</protein>
<dbReference type="EMBL" id="BAAAHD010000015">
    <property type="protein sequence ID" value="GAA0554125.1"/>
    <property type="molecule type" value="Genomic_DNA"/>
</dbReference>
<dbReference type="InterPro" id="IPR006805">
    <property type="entry name" value="Anth_synth_I_N"/>
</dbReference>
<feature type="domain" description="Chorismate-utilising enzyme C-terminal" evidence="7">
    <location>
        <begin position="454"/>
        <end position="707"/>
    </location>
</feature>
<dbReference type="Pfam" id="PF04715">
    <property type="entry name" value="Anth_synt_I_N"/>
    <property type="match status" value="1"/>
</dbReference>
<organism evidence="9 10">
    <name type="scientific">Actinomadura livida</name>
    <dbReference type="NCBI Taxonomy" id="79909"/>
    <lineage>
        <taxon>Bacteria</taxon>
        <taxon>Bacillati</taxon>
        <taxon>Actinomycetota</taxon>
        <taxon>Actinomycetes</taxon>
        <taxon>Streptosporangiales</taxon>
        <taxon>Thermomonosporaceae</taxon>
        <taxon>Actinomadura</taxon>
    </lineage>
</organism>
<dbReference type="NCBIfam" id="TIGR00553">
    <property type="entry name" value="pabB"/>
    <property type="match status" value="1"/>
</dbReference>
<dbReference type="Pfam" id="PF00117">
    <property type="entry name" value="GATase"/>
    <property type="match status" value="1"/>
</dbReference>
<evidence type="ECO:0000259" key="6">
    <source>
        <dbReference type="Pfam" id="PF00117"/>
    </source>
</evidence>
<dbReference type="Gene3D" id="3.40.50.880">
    <property type="match status" value="1"/>
</dbReference>
<evidence type="ECO:0000259" key="8">
    <source>
        <dbReference type="Pfam" id="PF04715"/>
    </source>
</evidence>
<dbReference type="PRINTS" id="PR00096">
    <property type="entry name" value="GATASE"/>
</dbReference>
<dbReference type="PRINTS" id="PR00099">
    <property type="entry name" value="CPSGATASE"/>
</dbReference>
<gene>
    <name evidence="9" type="primary">pabB</name>
    <name evidence="9" type="ORF">GCM10009546_15120</name>
</gene>
<dbReference type="Gene3D" id="3.60.120.10">
    <property type="entry name" value="Anthranilate synthase"/>
    <property type="match status" value="1"/>
</dbReference>
<dbReference type="PRINTS" id="PR00097">
    <property type="entry name" value="ANTSNTHASEII"/>
</dbReference>
<evidence type="ECO:0000256" key="5">
    <source>
        <dbReference type="SAM" id="MobiDB-lite"/>
    </source>
</evidence>
<dbReference type="PANTHER" id="PTHR11236">
    <property type="entry name" value="AMINOBENZOATE/ANTHRANILATE SYNTHASE"/>
    <property type="match status" value="1"/>
</dbReference>
<proteinExistence type="inferred from homology"/>
<dbReference type="Proteomes" id="UP001501427">
    <property type="component" value="Unassembled WGS sequence"/>
</dbReference>
<dbReference type="PROSITE" id="PS51273">
    <property type="entry name" value="GATASE_TYPE_1"/>
    <property type="match status" value="1"/>
</dbReference>
<feature type="domain" description="Anthranilate synthase component I N-terminal" evidence="8">
    <location>
        <begin position="271"/>
        <end position="401"/>
    </location>
</feature>
<evidence type="ECO:0000256" key="3">
    <source>
        <dbReference type="ARBA" id="ARBA00022679"/>
    </source>
</evidence>
<reference evidence="10" key="1">
    <citation type="journal article" date="2019" name="Int. J. Syst. Evol. Microbiol.">
        <title>The Global Catalogue of Microorganisms (GCM) 10K type strain sequencing project: providing services to taxonomists for standard genome sequencing and annotation.</title>
        <authorList>
            <consortium name="The Broad Institute Genomics Platform"/>
            <consortium name="The Broad Institute Genome Sequencing Center for Infectious Disease"/>
            <person name="Wu L."/>
            <person name="Ma J."/>
        </authorList>
    </citation>
    <scope>NUCLEOTIDE SEQUENCE [LARGE SCALE GENOMIC DNA]</scope>
    <source>
        <strain evidence="10">JCM 10667</strain>
    </source>
</reference>
<feature type="region of interest" description="Disordered" evidence="5">
    <location>
        <begin position="219"/>
        <end position="243"/>
    </location>
</feature>
<evidence type="ECO:0000313" key="10">
    <source>
        <dbReference type="Proteomes" id="UP001501427"/>
    </source>
</evidence>
<keyword evidence="10" id="KW-1185">Reference proteome</keyword>
<dbReference type="NCBIfam" id="TIGR00566">
    <property type="entry name" value="trpG_papA"/>
    <property type="match status" value="1"/>
</dbReference>
<dbReference type="InterPro" id="IPR015890">
    <property type="entry name" value="Chorismate_C"/>
</dbReference>
<dbReference type="InterPro" id="IPR029062">
    <property type="entry name" value="Class_I_gatase-like"/>
</dbReference>
<keyword evidence="4" id="KW-0315">Glutamine amidotransferase</keyword>
<name>A0ABP3NZW9_9ACTN</name>
<dbReference type="Pfam" id="PF00425">
    <property type="entry name" value="Chorismate_bind"/>
    <property type="match status" value="1"/>
</dbReference>
<keyword evidence="3" id="KW-0808">Transferase</keyword>
<dbReference type="InterPro" id="IPR005802">
    <property type="entry name" value="ADC_synth_comp_1"/>
</dbReference>
<dbReference type="SUPFAM" id="SSF52317">
    <property type="entry name" value="Class I glutamine amidotransferase-like"/>
    <property type="match status" value="1"/>
</dbReference>
<feature type="domain" description="Glutamine amidotransferase" evidence="6">
    <location>
        <begin position="26"/>
        <end position="212"/>
    </location>
</feature>
<evidence type="ECO:0000313" key="9">
    <source>
        <dbReference type="EMBL" id="GAA0554125.1"/>
    </source>
</evidence>
<dbReference type="InterPro" id="IPR019999">
    <property type="entry name" value="Anth_synth_I-like"/>
</dbReference>
<dbReference type="InterPro" id="IPR006221">
    <property type="entry name" value="TrpG/PapA_dom"/>
</dbReference>
<evidence type="ECO:0000259" key="7">
    <source>
        <dbReference type="Pfam" id="PF00425"/>
    </source>
</evidence>
<evidence type="ECO:0000256" key="4">
    <source>
        <dbReference type="ARBA" id="ARBA00022962"/>
    </source>
</evidence>
<comment type="caution">
    <text evidence="9">The sequence shown here is derived from an EMBL/GenBank/DDBJ whole genome shotgun (WGS) entry which is preliminary data.</text>
</comment>
<evidence type="ECO:0000256" key="2">
    <source>
        <dbReference type="ARBA" id="ARBA00013139"/>
    </source>
</evidence>
<accession>A0ABP3NZW9</accession>
<dbReference type="InterPro" id="IPR005801">
    <property type="entry name" value="ADC_synthase"/>
</dbReference>
<dbReference type="SUPFAM" id="SSF56322">
    <property type="entry name" value="ADC synthase"/>
    <property type="match status" value="1"/>
</dbReference>
<dbReference type="PANTHER" id="PTHR11236:SF18">
    <property type="entry name" value="AMINODEOXYCHORISMATE SYNTHASE"/>
    <property type="match status" value="1"/>
</dbReference>
<dbReference type="EC" id="2.6.1.85" evidence="2"/>
<comment type="similarity">
    <text evidence="1">In the C-terminal section; belongs to the anthranilate synthase component I family.</text>
</comment>